<reference evidence="1 2" key="1">
    <citation type="journal article" date="2011" name="J. Bacteriol.">
        <title>Genome sequence of strain IMCC3088, a proteorhodopsin-containing marine bacterium belonging to the OM60/NOR5 clade.</title>
        <authorList>
            <person name="Jang Y."/>
            <person name="Oh H.M."/>
            <person name="Kang I."/>
            <person name="Lee K."/>
            <person name="Yang S.J."/>
            <person name="Cho J.C."/>
        </authorList>
    </citation>
    <scope>NUCLEOTIDE SEQUENCE [LARGE SCALE GENOMIC DNA]</scope>
    <source>
        <strain evidence="1 2">IMCC3088</strain>
    </source>
</reference>
<keyword evidence="2" id="KW-1185">Reference proteome</keyword>
<evidence type="ECO:0000313" key="1">
    <source>
        <dbReference type="EMBL" id="EGG29259.1"/>
    </source>
</evidence>
<organism evidence="1 2">
    <name type="scientific">Aequoribacter fuscus</name>
    <dbReference type="NCBI Taxonomy" id="2518989"/>
    <lineage>
        <taxon>Bacteria</taxon>
        <taxon>Pseudomonadati</taxon>
        <taxon>Pseudomonadota</taxon>
        <taxon>Gammaproteobacteria</taxon>
        <taxon>Cellvibrionales</taxon>
        <taxon>Halieaceae</taxon>
        <taxon>Aequoribacter</taxon>
    </lineage>
</organism>
<dbReference type="Proteomes" id="UP000005615">
    <property type="component" value="Unassembled WGS sequence"/>
</dbReference>
<dbReference type="STRING" id="2518989.IMCC3088_1943"/>
<name>F3L319_9GAMM</name>
<proteinExistence type="predicted"/>
<dbReference type="EMBL" id="AEIG01000058">
    <property type="protein sequence ID" value="EGG29259.1"/>
    <property type="molecule type" value="Genomic_DNA"/>
</dbReference>
<dbReference type="AlphaFoldDB" id="F3L319"/>
<accession>F3L319</accession>
<evidence type="ECO:0008006" key="3">
    <source>
        <dbReference type="Google" id="ProtNLM"/>
    </source>
</evidence>
<evidence type="ECO:0000313" key="2">
    <source>
        <dbReference type="Proteomes" id="UP000005615"/>
    </source>
</evidence>
<gene>
    <name evidence="1" type="ORF">IMCC3088_1943</name>
</gene>
<protein>
    <recommendedName>
        <fullName evidence="3">Proteinase inhibitor</fullName>
    </recommendedName>
</protein>
<sequence>MPNGKAAGERCVHLMNDDRCALFGDPRRPKWCNDFKAEPEFCGSSKEEAMHILTWLNEESDPTKV</sequence>
<comment type="caution">
    <text evidence="1">The sequence shown here is derived from an EMBL/GenBank/DDBJ whole genome shotgun (WGS) entry which is preliminary data.</text>
</comment>